<dbReference type="Proteomes" id="UP000287171">
    <property type="component" value="Unassembled WGS sequence"/>
</dbReference>
<reference evidence="4" key="1">
    <citation type="submission" date="2018-12" db="EMBL/GenBank/DDBJ databases">
        <title>Tengunoibacter tsumagoiensis gen. nov., sp. nov., Dictyobacter kobayashii sp. nov., D. alpinus sp. nov., and D. joshuensis sp. nov. and description of Dictyobacteraceae fam. nov. within the order Ktedonobacterales isolated from Tengu-no-mugimeshi.</title>
        <authorList>
            <person name="Wang C.M."/>
            <person name="Zheng Y."/>
            <person name="Sakai Y."/>
            <person name="Toyoda A."/>
            <person name="Minakuchi Y."/>
            <person name="Abe K."/>
            <person name="Yokota A."/>
            <person name="Yabe S."/>
        </authorList>
    </citation>
    <scope>NUCLEOTIDE SEQUENCE [LARGE SCALE GENOMIC DNA]</scope>
    <source>
        <strain evidence="4">Uno16</strain>
    </source>
</reference>
<sequence length="128" mass="15031">MLEVSENGYYHWRKRGKSQRKQNDEQLLERIEDAYHQNRGHYGSPRIHAELKDQGIHCGKKRVARLMREQQLSARKKKRKPRTTNSDHDLPVAPNLLERNFAADAPDKNGCRILPIWRHEKGGSILQE</sequence>
<name>A0A402B1A0_9CHLR</name>
<accession>A0A402B1A0</accession>
<dbReference type="PANTHER" id="PTHR46889:SF4">
    <property type="entry name" value="TRANSPOSASE INSO FOR INSERTION SEQUENCE ELEMENT IS911B-RELATED"/>
    <property type="match status" value="1"/>
</dbReference>
<dbReference type="InterPro" id="IPR025948">
    <property type="entry name" value="HTH-like_dom"/>
</dbReference>
<dbReference type="PANTHER" id="PTHR46889">
    <property type="entry name" value="TRANSPOSASE INSF FOR INSERTION SEQUENCE IS3B-RELATED"/>
    <property type="match status" value="1"/>
</dbReference>
<evidence type="ECO:0000259" key="2">
    <source>
        <dbReference type="Pfam" id="PF13276"/>
    </source>
</evidence>
<dbReference type="InterPro" id="IPR050900">
    <property type="entry name" value="Transposase_IS3/IS150/IS904"/>
</dbReference>
<feature type="domain" description="HTH-like" evidence="2">
    <location>
        <begin position="23"/>
        <end position="80"/>
    </location>
</feature>
<organism evidence="3 4">
    <name type="scientific">Dictyobacter alpinus</name>
    <dbReference type="NCBI Taxonomy" id="2014873"/>
    <lineage>
        <taxon>Bacteria</taxon>
        <taxon>Bacillati</taxon>
        <taxon>Chloroflexota</taxon>
        <taxon>Ktedonobacteria</taxon>
        <taxon>Ktedonobacterales</taxon>
        <taxon>Dictyobacteraceae</taxon>
        <taxon>Dictyobacter</taxon>
    </lineage>
</organism>
<protein>
    <recommendedName>
        <fullName evidence="2">HTH-like domain-containing protein</fullName>
    </recommendedName>
</protein>
<feature type="region of interest" description="Disordered" evidence="1">
    <location>
        <begin position="70"/>
        <end position="94"/>
    </location>
</feature>
<gene>
    <name evidence="3" type="ORF">KDA_06060</name>
</gene>
<keyword evidence="4" id="KW-1185">Reference proteome</keyword>
<dbReference type="AlphaFoldDB" id="A0A402B1A0"/>
<evidence type="ECO:0000313" key="4">
    <source>
        <dbReference type="Proteomes" id="UP000287171"/>
    </source>
</evidence>
<comment type="caution">
    <text evidence="3">The sequence shown here is derived from an EMBL/GenBank/DDBJ whole genome shotgun (WGS) entry which is preliminary data.</text>
</comment>
<dbReference type="Pfam" id="PF13276">
    <property type="entry name" value="HTH_21"/>
    <property type="match status" value="1"/>
</dbReference>
<evidence type="ECO:0000256" key="1">
    <source>
        <dbReference type="SAM" id="MobiDB-lite"/>
    </source>
</evidence>
<proteinExistence type="predicted"/>
<dbReference type="EMBL" id="BIFT01000001">
    <property type="protein sequence ID" value="GCE25122.1"/>
    <property type="molecule type" value="Genomic_DNA"/>
</dbReference>
<evidence type="ECO:0000313" key="3">
    <source>
        <dbReference type="EMBL" id="GCE25122.1"/>
    </source>
</evidence>